<dbReference type="AlphaFoldDB" id="A0A3Q4G9K3"/>
<keyword evidence="2" id="KW-1185">Reference proteome</keyword>
<dbReference type="Ensembl" id="ENSNBRT00000003128.1">
    <property type="protein sequence ID" value="ENSNBRP00000003018.1"/>
    <property type="gene ID" value="ENSNBRG00000002421.1"/>
</dbReference>
<dbReference type="Bgee" id="ENSNBRG00000002421">
    <property type="expression patterns" value="Expressed in testis and 2 other cell types or tissues"/>
</dbReference>
<dbReference type="Proteomes" id="UP000261580">
    <property type="component" value="Unassembled WGS sequence"/>
</dbReference>
<reference evidence="1" key="1">
    <citation type="submission" date="2025-08" db="UniProtKB">
        <authorList>
            <consortium name="Ensembl"/>
        </authorList>
    </citation>
    <scope>IDENTIFICATION</scope>
</reference>
<proteinExistence type="predicted"/>
<evidence type="ECO:0000313" key="2">
    <source>
        <dbReference type="Proteomes" id="UP000261580"/>
    </source>
</evidence>
<accession>A0A3Q4G9K3</accession>
<sequence length="77" mass="8672">FIFNSLPLPDGFSREFLRGAGSRALGAEGCAAFYPFFSNNNKACIMATDVGDDREMREAQRDYLDFLDDDVSLEQCY</sequence>
<evidence type="ECO:0000313" key="1">
    <source>
        <dbReference type="Ensembl" id="ENSNBRP00000003018.1"/>
    </source>
</evidence>
<name>A0A3Q4G9K3_NEOBR</name>
<organism evidence="1 2">
    <name type="scientific">Neolamprologus brichardi</name>
    <name type="common">Fairy cichlid</name>
    <name type="synonym">Lamprologus brichardi</name>
    <dbReference type="NCBI Taxonomy" id="32507"/>
    <lineage>
        <taxon>Eukaryota</taxon>
        <taxon>Metazoa</taxon>
        <taxon>Chordata</taxon>
        <taxon>Craniata</taxon>
        <taxon>Vertebrata</taxon>
        <taxon>Euteleostomi</taxon>
        <taxon>Actinopterygii</taxon>
        <taxon>Neopterygii</taxon>
        <taxon>Teleostei</taxon>
        <taxon>Neoteleostei</taxon>
        <taxon>Acanthomorphata</taxon>
        <taxon>Ovalentaria</taxon>
        <taxon>Cichlomorphae</taxon>
        <taxon>Cichliformes</taxon>
        <taxon>Cichlidae</taxon>
        <taxon>African cichlids</taxon>
        <taxon>Pseudocrenilabrinae</taxon>
        <taxon>Lamprologini</taxon>
        <taxon>Neolamprologus</taxon>
    </lineage>
</organism>
<reference evidence="1" key="2">
    <citation type="submission" date="2025-09" db="UniProtKB">
        <authorList>
            <consortium name="Ensembl"/>
        </authorList>
    </citation>
    <scope>IDENTIFICATION</scope>
</reference>
<protein>
    <submittedName>
        <fullName evidence="1">Uncharacterized protein</fullName>
    </submittedName>
</protein>